<dbReference type="Proteomes" id="UP000669179">
    <property type="component" value="Unassembled WGS sequence"/>
</dbReference>
<evidence type="ECO:0000313" key="2">
    <source>
        <dbReference type="EMBL" id="MBO2453633.1"/>
    </source>
</evidence>
<keyword evidence="3" id="KW-1185">Reference proteome</keyword>
<proteinExistence type="predicted"/>
<dbReference type="InterPro" id="IPR037401">
    <property type="entry name" value="SnoaL-like"/>
</dbReference>
<protein>
    <submittedName>
        <fullName evidence="2">Nuclear transport factor 2 family protein</fullName>
    </submittedName>
</protein>
<dbReference type="AlphaFoldDB" id="A0A939PP44"/>
<accession>A0A939PP44</accession>
<dbReference type="SUPFAM" id="SSF54427">
    <property type="entry name" value="NTF2-like"/>
    <property type="match status" value="1"/>
</dbReference>
<comment type="caution">
    <text evidence="2">The sequence shown here is derived from an EMBL/GenBank/DDBJ whole genome shotgun (WGS) entry which is preliminary data.</text>
</comment>
<name>A0A939PP44_9ACTN</name>
<evidence type="ECO:0000259" key="1">
    <source>
        <dbReference type="Pfam" id="PF12680"/>
    </source>
</evidence>
<dbReference type="InterPro" id="IPR032710">
    <property type="entry name" value="NTF2-like_dom_sf"/>
</dbReference>
<sequence length="121" mass="13416">MRRRWLNDESIGDLLAEDVVLETPFAPPGRPTRIEGRDRFLAIAEPQRAALPVRFEAAPVLAVHDTLDPEVIVVEYELAGTITTTGRKASAPFIGVLRARDGKIVQWREYQHTQAMAAALA</sequence>
<organism evidence="2 3">
    <name type="scientific">Actinomadura barringtoniae</name>
    <dbReference type="NCBI Taxonomy" id="1427535"/>
    <lineage>
        <taxon>Bacteria</taxon>
        <taxon>Bacillati</taxon>
        <taxon>Actinomycetota</taxon>
        <taxon>Actinomycetes</taxon>
        <taxon>Streptosporangiales</taxon>
        <taxon>Thermomonosporaceae</taxon>
        <taxon>Actinomadura</taxon>
    </lineage>
</organism>
<evidence type="ECO:0000313" key="3">
    <source>
        <dbReference type="Proteomes" id="UP000669179"/>
    </source>
</evidence>
<dbReference type="Pfam" id="PF12680">
    <property type="entry name" value="SnoaL_2"/>
    <property type="match status" value="1"/>
</dbReference>
<gene>
    <name evidence="2" type="ORF">J4573_41545</name>
</gene>
<dbReference type="EMBL" id="JAGEOJ010000021">
    <property type="protein sequence ID" value="MBO2453633.1"/>
    <property type="molecule type" value="Genomic_DNA"/>
</dbReference>
<feature type="domain" description="SnoaL-like" evidence="1">
    <location>
        <begin position="9"/>
        <end position="107"/>
    </location>
</feature>
<reference evidence="2" key="1">
    <citation type="submission" date="2021-03" db="EMBL/GenBank/DDBJ databases">
        <authorList>
            <person name="Kanchanasin P."/>
            <person name="Saeng-In P."/>
            <person name="Phongsopitanun W."/>
            <person name="Yuki M."/>
            <person name="Kudo T."/>
            <person name="Ohkuma M."/>
            <person name="Tanasupawat S."/>
        </authorList>
    </citation>
    <scope>NUCLEOTIDE SEQUENCE</scope>
    <source>
        <strain evidence="2">GKU 128</strain>
    </source>
</reference>
<dbReference type="Gene3D" id="3.10.450.50">
    <property type="match status" value="1"/>
</dbReference>